<dbReference type="InterPro" id="IPR036885">
    <property type="entry name" value="SWIB_MDM2_dom_sf"/>
</dbReference>
<keyword evidence="1" id="KW-0175">Coiled coil</keyword>
<evidence type="ECO:0000313" key="3">
    <source>
        <dbReference type="EMBL" id="QHT05218.1"/>
    </source>
</evidence>
<proteinExistence type="predicted"/>
<dbReference type="SUPFAM" id="SSF47592">
    <property type="entry name" value="SWIB/MDM2 domain"/>
    <property type="match status" value="1"/>
</dbReference>
<accession>A0A6C0CKT7</accession>
<dbReference type="PANTHER" id="PTHR13844">
    <property type="entry name" value="SWI/SNF-RELATED MATRIX-ASSOCIATED ACTIN-DEPENDENT REGULATOR OF CHROMATIN SUBFAMILY D"/>
    <property type="match status" value="1"/>
</dbReference>
<dbReference type="EMBL" id="MN739451">
    <property type="protein sequence ID" value="QHT05218.1"/>
    <property type="molecule type" value="Genomic_DNA"/>
</dbReference>
<evidence type="ECO:0000259" key="2">
    <source>
        <dbReference type="PROSITE" id="PS51925"/>
    </source>
</evidence>
<evidence type="ECO:0000256" key="1">
    <source>
        <dbReference type="SAM" id="Coils"/>
    </source>
</evidence>
<dbReference type="Pfam" id="PF02201">
    <property type="entry name" value="SWIB"/>
    <property type="match status" value="1"/>
</dbReference>
<organism evidence="3">
    <name type="scientific">viral metagenome</name>
    <dbReference type="NCBI Taxonomy" id="1070528"/>
    <lineage>
        <taxon>unclassified sequences</taxon>
        <taxon>metagenomes</taxon>
        <taxon>organismal metagenomes</taxon>
    </lineage>
</organism>
<dbReference type="SMART" id="SM00151">
    <property type="entry name" value="SWIB"/>
    <property type="match status" value="1"/>
</dbReference>
<protein>
    <recommendedName>
        <fullName evidence="2">DM2 domain-containing protein</fullName>
    </recommendedName>
</protein>
<sequence length="158" mass="18623">MTEEIRKTSEPIHTKVLRIIEEMETELLKVKSVYDTLKIKHKQLKKSFQKMETKMNKKQKKSNGTRKPCGFAKPSTISKEMCEFLGITEGSLASRTQVTKKLIEYIKEKQLQGEKNKRIICPDETLYKIFGESAKKDEITYFTMQKYVNHHFIKEEKK</sequence>
<dbReference type="AlphaFoldDB" id="A0A6C0CKT7"/>
<reference evidence="3" key="1">
    <citation type="journal article" date="2020" name="Nature">
        <title>Giant virus diversity and host interactions through global metagenomics.</title>
        <authorList>
            <person name="Schulz F."/>
            <person name="Roux S."/>
            <person name="Paez-Espino D."/>
            <person name="Jungbluth S."/>
            <person name="Walsh D.A."/>
            <person name="Denef V.J."/>
            <person name="McMahon K.D."/>
            <person name="Konstantinidis K.T."/>
            <person name="Eloe-Fadrosh E.A."/>
            <person name="Kyrpides N.C."/>
            <person name="Woyke T."/>
        </authorList>
    </citation>
    <scope>NUCLEOTIDE SEQUENCE</scope>
    <source>
        <strain evidence="3">GVMAG-M-3300021375-17</strain>
    </source>
</reference>
<feature type="domain" description="DM2" evidence="2">
    <location>
        <begin position="70"/>
        <end position="154"/>
    </location>
</feature>
<name>A0A6C0CKT7_9ZZZZ</name>
<dbReference type="PROSITE" id="PS51925">
    <property type="entry name" value="SWIB_MDM2"/>
    <property type="match status" value="1"/>
</dbReference>
<dbReference type="InterPro" id="IPR003121">
    <property type="entry name" value="SWIB_MDM2_domain"/>
</dbReference>
<dbReference type="Gene3D" id="1.10.245.10">
    <property type="entry name" value="SWIB/MDM2 domain"/>
    <property type="match status" value="1"/>
</dbReference>
<feature type="coiled-coil region" evidence="1">
    <location>
        <begin position="20"/>
        <end position="61"/>
    </location>
</feature>
<dbReference type="InterPro" id="IPR019835">
    <property type="entry name" value="SWIB_domain"/>
</dbReference>
<dbReference type="CDD" id="cd10567">
    <property type="entry name" value="SWIB-MDM2_like"/>
    <property type="match status" value="1"/>
</dbReference>